<reference evidence="4 5" key="1">
    <citation type="submission" date="2023-10" db="EMBL/GenBank/DDBJ databases">
        <title>Draft genome sequence of Xylaria bambusicola isolate GMP-LS, the root and basal stem rot pathogen of sugarcane in Indonesia.</title>
        <authorList>
            <person name="Selvaraj P."/>
            <person name="Muralishankar V."/>
            <person name="Muruganantham S."/>
            <person name="Sp S."/>
            <person name="Haryani S."/>
            <person name="Lau K.J.X."/>
            <person name="Naqvi N.I."/>
        </authorList>
    </citation>
    <scope>NUCLEOTIDE SEQUENCE [LARGE SCALE GENOMIC DNA]</scope>
    <source>
        <strain evidence="4">GMP-LS</strain>
    </source>
</reference>
<dbReference type="InterPro" id="IPR036770">
    <property type="entry name" value="Ankyrin_rpt-contain_sf"/>
</dbReference>
<dbReference type="Proteomes" id="UP001305414">
    <property type="component" value="Unassembled WGS sequence"/>
</dbReference>
<dbReference type="PROSITE" id="PS50088">
    <property type="entry name" value="ANK_REPEAT"/>
    <property type="match status" value="1"/>
</dbReference>
<dbReference type="AlphaFoldDB" id="A0AAN7UPL3"/>
<evidence type="ECO:0000313" key="5">
    <source>
        <dbReference type="Proteomes" id="UP001305414"/>
    </source>
</evidence>
<evidence type="ECO:0000256" key="2">
    <source>
        <dbReference type="ARBA" id="ARBA00023043"/>
    </source>
</evidence>
<dbReference type="SUPFAM" id="SSF48403">
    <property type="entry name" value="Ankyrin repeat"/>
    <property type="match status" value="1"/>
</dbReference>
<dbReference type="EMBL" id="JAWHQM010000077">
    <property type="protein sequence ID" value="KAK5636750.1"/>
    <property type="molecule type" value="Genomic_DNA"/>
</dbReference>
<dbReference type="SMART" id="SM00248">
    <property type="entry name" value="ANK"/>
    <property type="match status" value="3"/>
</dbReference>
<dbReference type="InterPro" id="IPR002110">
    <property type="entry name" value="Ankyrin_rpt"/>
</dbReference>
<evidence type="ECO:0000256" key="3">
    <source>
        <dbReference type="PROSITE-ProRule" id="PRU00023"/>
    </source>
</evidence>
<organism evidence="4 5">
    <name type="scientific">Xylaria bambusicola</name>
    <dbReference type="NCBI Taxonomy" id="326684"/>
    <lineage>
        <taxon>Eukaryota</taxon>
        <taxon>Fungi</taxon>
        <taxon>Dikarya</taxon>
        <taxon>Ascomycota</taxon>
        <taxon>Pezizomycotina</taxon>
        <taxon>Sordariomycetes</taxon>
        <taxon>Xylariomycetidae</taxon>
        <taxon>Xylariales</taxon>
        <taxon>Xylariaceae</taxon>
        <taxon>Xylaria</taxon>
    </lineage>
</organism>
<feature type="repeat" description="ANK" evidence="3">
    <location>
        <begin position="7"/>
        <end position="32"/>
    </location>
</feature>
<name>A0AAN7UPL3_9PEZI</name>
<keyword evidence="2 3" id="KW-0040">ANK repeat</keyword>
<gene>
    <name evidence="4" type="ORF">RRF57_012462</name>
</gene>
<dbReference type="PROSITE" id="PS50297">
    <property type="entry name" value="ANK_REP_REGION"/>
    <property type="match status" value="1"/>
</dbReference>
<keyword evidence="5" id="KW-1185">Reference proteome</keyword>
<evidence type="ECO:0000256" key="1">
    <source>
        <dbReference type="ARBA" id="ARBA00022737"/>
    </source>
</evidence>
<dbReference type="PANTHER" id="PTHR24198:SF165">
    <property type="entry name" value="ANKYRIN REPEAT-CONTAINING PROTEIN-RELATED"/>
    <property type="match status" value="1"/>
</dbReference>
<dbReference type="Pfam" id="PF00023">
    <property type="entry name" value="Ank"/>
    <property type="match status" value="1"/>
</dbReference>
<keyword evidence="1" id="KW-0677">Repeat</keyword>
<evidence type="ECO:0000313" key="4">
    <source>
        <dbReference type="EMBL" id="KAK5636750.1"/>
    </source>
</evidence>
<dbReference type="Gene3D" id="1.25.40.20">
    <property type="entry name" value="Ankyrin repeat-containing domain"/>
    <property type="match status" value="1"/>
</dbReference>
<dbReference type="GO" id="GO:0005737">
    <property type="term" value="C:cytoplasm"/>
    <property type="evidence" value="ECO:0007669"/>
    <property type="project" value="TreeGrafter"/>
</dbReference>
<dbReference type="Pfam" id="PF12796">
    <property type="entry name" value="Ank_2"/>
    <property type="match status" value="1"/>
</dbReference>
<comment type="caution">
    <text evidence="4">The sequence shown here is derived from an EMBL/GenBank/DDBJ whole genome shotgun (WGS) entry which is preliminary data.</text>
</comment>
<dbReference type="PANTHER" id="PTHR24198">
    <property type="entry name" value="ANKYRIN REPEAT AND PROTEIN KINASE DOMAIN-CONTAINING PROTEIN"/>
    <property type="match status" value="1"/>
</dbReference>
<sequence>MDKVDHDGRNPISWACGHGHESALRVLLKYGAKGFDDGDVDGWTPLAWAIQRDGPGIIEALIAHGVNDLEKGARTVLSWAVEYGYSSVVRVLLRESAKPESAVDRILLEQVMGRYDLVSELQLHLNGNLDVAV</sequence>
<accession>A0AAN7UPL3</accession>
<protein>
    <submittedName>
        <fullName evidence="4">Uncharacterized protein</fullName>
    </submittedName>
</protein>
<proteinExistence type="predicted"/>